<dbReference type="EMBL" id="CP015520">
    <property type="protein sequence ID" value="ANF22917.1"/>
    <property type="molecule type" value="Genomic_DNA"/>
</dbReference>
<feature type="transmembrane region" description="Helical" evidence="1">
    <location>
        <begin position="305"/>
        <end position="324"/>
    </location>
</feature>
<organism evidence="2 3">
    <name type="scientific">Thermococcus piezophilus</name>
    <dbReference type="NCBI Taxonomy" id="1712654"/>
    <lineage>
        <taxon>Archaea</taxon>
        <taxon>Methanobacteriati</taxon>
        <taxon>Methanobacteriota</taxon>
        <taxon>Thermococci</taxon>
        <taxon>Thermococcales</taxon>
        <taxon>Thermococcaceae</taxon>
        <taxon>Thermococcus</taxon>
    </lineage>
</organism>
<feature type="transmembrane region" description="Helical" evidence="1">
    <location>
        <begin position="5"/>
        <end position="25"/>
    </location>
</feature>
<accession>A0A172WHJ2</accession>
<feature type="transmembrane region" description="Helical" evidence="1">
    <location>
        <begin position="214"/>
        <end position="234"/>
    </location>
</feature>
<sequence>MRLNVIFWISAVAYILLALVAKLAYPKLLPKLEWDSLLYALAFLGVLAFAYSASERIQHRYKSAMYLAVLLLMPSCLGWWGLLVALAIIVTTHVIIYFERHKVEDNSENARWKLRIILIAAVVILAIVPLVFGVIPLLQPETRYSSLRLLYLTAGYFTVAILAIKPDFKVFLIGEAIAIVSTFRTVGIAVALAYFLKLVQTGKLRWDKRNWRSYAILAVVFSSVFAVFIIRYYTTLQTYPEWKLGFSETLLYRPGVTYTVYERLFELGMPWGKQAIIFSVNPKGYVGALFRRDVGYTYTLFGQPAYDFGILGLVEAVFLGIALADSERRRTTEVLAVTFMTLAVPIGLDTFFLSAMAFFAYLAVEVERWRKSA</sequence>
<evidence type="ECO:0000256" key="1">
    <source>
        <dbReference type="SAM" id="Phobius"/>
    </source>
</evidence>
<dbReference type="Proteomes" id="UP000076969">
    <property type="component" value="Chromosome"/>
</dbReference>
<proteinExistence type="predicted"/>
<feature type="transmembrane region" description="Helical" evidence="1">
    <location>
        <begin position="147"/>
        <end position="164"/>
    </location>
</feature>
<keyword evidence="1" id="KW-0472">Membrane</keyword>
<dbReference type="Pfam" id="PF01901">
    <property type="entry name" value="O_anti_polymase"/>
    <property type="match status" value="1"/>
</dbReference>
<protein>
    <recommendedName>
        <fullName evidence="4">Oligosaccharide repeat unit polymerase</fullName>
    </recommendedName>
</protein>
<dbReference type="GeneID" id="28495895"/>
<name>A0A172WHJ2_9EURY</name>
<dbReference type="RefSeq" id="WP_068666072.1">
    <property type="nucleotide sequence ID" value="NZ_CP015520.1"/>
</dbReference>
<gene>
    <name evidence="2" type="ORF">A7C91_06835</name>
</gene>
<dbReference type="InterPro" id="IPR002760">
    <property type="entry name" value="O_anti_polymase"/>
</dbReference>
<feature type="transmembrane region" description="Helical" evidence="1">
    <location>
        <begin position="116"/>
        <end position="135"/>
    </location>
</feature>
<keyword evidence="3" id="KW-1185">Reference proteome</keyword>
<evidence type="ECO:0000313" key="2">
    <source>
        <dbReference type="EMBL" id="ANF22917.1"/>
    </source>
</evidence>
<feature type="transmembrane region" description="Helical" evidence="1">
    <location>
        <begin position="37"/>
        <end position="54"/>
    </location>
</feature>
<reference evidence="3" key="1">
    <citation type="journal article" date="2016" name="Syst. Appl. Microbiol.">
        <title>Thermococcus piezophilus sp. nov., a novel hyperthermophilic and piezophilic archaeon with a broad pressure range for growth, isolated from a deepest hydrothermal vent at the Mid-Cayman Rise.</title>
        <authorList>
            <person name="Dalmasso C."/>
            <person name="Oger P."/>
            <person name="Selva G."/>
            <person name="Courtine D."/>
            <person name="L'Haridon S."/>
            <person name="Garlaschelli A."/>
            <person name="Roussel E."/>
            <person name="Miyazaki J."/>
            <person name="Reveillaud J."/>
            <person name="Jebbar M."/>
            <person name="Takai K."/>
            <person name="Maignien L."/>
            <person name="Alain K."/>
        </authorList>
    </citation>
    <scope>NUCLEOTIDE SEQUENCE [LARGE SCALE GENOMIC DNA]</scope>
    <source>
        <strain evidence="3">CDGS</strain>
    </source>
</reference>
<feature type="transmembrane region" description="Helical" evidence="1">
    <location>
        <begin position="66"/>
        <end position="96"/>
    </location>
</feature>
<evidence type="ECO:0000313" key="3">
    <source>
        <dbReference type="Proteomes" id="UP000076969"/>
    </source>
</evidence>
<feature type="transmembrane region" description="Helical" evidence="1">
    <location>
        <begin position="336"/>
        <end position="364"/>
    </location>
</feature>
<keyword evidence="1" id="KW-1133">Transmembrane helix</keyword>
<evidence type="ECO:0008006" key="4">
    <source>
        <dbReference type="Google" id="ProtNLM"/>
    </source>
</evidence>
<dbReference type="KEGG" id="tpie:A7C91_06835"/>
<dbReference type="AlphaFoldDB" id="A0A172WHJ2"/>
<dbReference type="OrthoDB" id="102256at2157"/>
<feature type="transmembrane region" description="Helical" evidence="1">
    <location>
        <begin position="170"/>
        <end position="194"/>
    </location>
</feature>
<keyword evidence="1" id="KW-0812">Transmembrane</keyword>
<dbReference type="STRING" id="1712654.A7C91_06835"/>